<name>A0A1L3EZK3_9GAMM</name>
<dbReference type="EMBL" id="CP017480">
    <property type="protein sequence ID" value="APG06491.1"/>
    <property type="molecule type" value="Genomic_DNA"/>
</dbReference>
<accession>A0A1L3EZK3</accession>
<protein>
    <submittedName>
        <fullName evidence="1">Uncharacterized protein</fullName>
    </submittedName>
</protein>
<dbReference type="KEGG" id="lrz:BJI69_10960"/>
<dbReference type="Proteomes" id="UP000182987">
    <property type="component" value="Chromosome"/>
</dbReference>
<proteinExistence type="predicted"/>
<dbReference type="AlphaFoldDB" id="A0A1L3EZK3"/>
<organism evidence="1 2">
    <name type="scientific">Luteibacter rhizovicinus DSM 16549</name>
    <dbReference type="NCBI Taxonomy" id="1440763"/>
    <lineage>
        <taxon>Bacteria</taxon>
        <taxon>Pseudomonadati</taxon>
        <taxon>Pseudomonadota</taxon>
        <taxon>Gammaproteobacteria</taxon>
        <taxon>Lysobacterales</taxon>
        <taxon>Rhodanobacteraceae</taxon>
        <taxon>Luteibacter</taxon>
    </lineage>
</organism>
<evidence type="ECO:0000313" key="1">
    <source>
        <dbReference type="EMBL" id="APG06491.1"/>
    </source>
</evidence>
<gene>
    <name evidence="1" type="ORF">BJI69_10960</name>
</gene>
<reference evidence="2" key="1">
    <citation type="submission" date="2016-09" db="EMBL/GenBank/DDBJ databases">
        <authorList>
            <person name="Lysoe E."/>
        </authorList>
    </citation>
    <scope>NUCLEOTIDE SEQUENCE [LARGE SCALE GENOMIC DNA]</scope>
    <source>
        <strain evidence="2">LJ96T</strain>
    </source>
</reference>
<keyword evidence="2" id="KW-1185">Reference proteome</keyword>
<sequence>MQTPCRNKVLPMTKPDYAEGQVWTYDHRPGEDGSRVVIRKKGVEPEDGEVFHISILGVKLRNHRVEGGFQPAMHHAAVLRTTLDKSLRELTKASNDDAGWENGYGVWRQAYDNGDAGVFDLSVAEILGYIEMVVAASGEAR</sequence>
<evidence type="ECO:0000313" key="2">
    <source>
        <dbReference type="Proteomes" id="UP000182987"/>
    </source>
</evidence>